<dbReference type="AlphaFoldDB" id="J0R049"/>
<feature type="compositionally biased region" description="Basic and acidic residues" evidence="1">
    <location>
        <begin position="59"/>
        <end position="73"/>
    </location>
</feature>
<proteinExistence type="predicted"/>
<sequence length="113" mass="12589">MFKPSILARGVSLCVFGFVIVGCARGTEFAVTDQPGANRQGQYPKFTIRPKAATEQFSEEERQKLTESLDNKARALRNVSSPSMQPALNQSKTKEDALREAEETLRKIEQGEQ</sequence>
<evidence type="ECO:0000313" key="3">
    <source>
        <dbReference type="Proteomes" id="UP000008952"/>
    </source>
</evidence>
<keyword evidence="3" id="KW-1185">Reference proteome</keyword>
<feature type="compositionally biased region" description="Basic and acidic residues" evidence="1">
    <location>
        <begin position="92"/>
        <end position="113"/>
    </location>
</feature>
<organism evidence="2 3">
    <name type="scientific">Bartonella tamiae Th239</name>
    <dbReference type="NCBI Taxonomy" id="1094558"/>
    <lineage>
        <taxon>Bacteria</taxon>
        <taxon>Pseudomonadati</taxon>
        <taxon>Pseudomonadota</taxon>
        <taxon>Alphaproteobacteria</taxon>
        <taxon>Hyphomicrobiales</taxon>
        <taxon>Bartonellaceae</taxon>
        <taxon>Bartonella</taxon>
    </lineage>
</organism>
<evidence type="ECO:0000313" key="2">
    <source>
        <dbReference type="EMBL" id="EJF88879.1"/>
    </source>
</evidence>
<protein>
    <recommendedName>
        <fullName evidence="4">Lipoprotein</fullName>
    </recommendedName>
</protein>
<dbReference type="STRING" id="1094558.ME5_01430"/>
<dbReference type="HOGENOM" id="CLU_2128577_0_0_5"/>
<dbReference type="RefSeq" id="WP_008039790.1">
    <property type="nucleotide sequence ID" value="NZ_JH725147.1"/>
</dbReference>
<feature type="compositionally biased region" description="Polar residues" evidence="1">
    <location>
        <begin position="78"/>
        <end position="91"/>
    </location>
</feature>
<evidence type="ECO:0008006" key="4">
    <source>
        <dbReference type="Google" id="ProtNLM"/>
    </source>
</evidence>
<dbReference type="PROSITE" id="PS51257">
    <property type="entry name" value="PROKAR_LIPOPROTEIN"/>
    <property type="match status" value="1"/>
</dbReference>
<feature type="region of interest" description="Disordered" evidence="1">
    <location>
        <begin position="34"/>
        <end position="113"/>
    </location>
</feature>
<name>J0R049_9HYPH</name>
<dbReference type="EMBL" id="AIMB01000008">
    <property type="protein sequence ID" value="EJF88879.1"/>
    <property type="molecule type" value="Genomic_DNA"/>
</dbReference>
<gene>
    <name evidence="2" type="ORF">ME5_01430</name>
</gene>
<reference evidence="2 3" key="1">
    <citation type="submission" date="2012-03" db="EMBL/GenBank/DDBJ databases">
        <title>The Genome Sequence of Bartonella tamiae Th239.</title>
        <authorList>
            <consortium name="The Broad Institute Genome Sequencing Platform"/>
            <consortium name="The Broad Institute Genome Sequencing Center for Infectious Disease"/>
            <person name="Feldgarden M."/>
            <person name="Kirby J."/>
            <person name="Kosoy M."/>
            <person name="Birtles R."/>
            <person name="Probert W.S."/>
            <person name="Chiaraviglio L."/>
            <person name="Young S.K."/>
            <person name="Zeng Q."/>
            <person name="Gargeya S."/>
            <person name="Fitzgerald M."/>
            <person name="Haas B."/>
            <person name="Abouelleil A."/>
            <person name="Alvarado L."/>
            <person name="Arachchi H.M."/>
            <person name="Berlin A."/>
            <person name="Chapman S.B."/>
            <person name="Gearin G."/>
            <person name="Goldberg J."/>
            <person name="Griggs A."/>
            <person name="Gujja S."/>
            <person name="Hansen M."/>
            <person name="Heiman D."/>
            <person name="Howarth C."/>
            <person name="Larimer J."/>
            <person name="Lui A."/>
            <person name="MacDonald P.J.P."/>
            <person name="McCowen C."/>
            <person name="Montmayeur A."/>
            <person name="Murphy C."/>
            <person name="Neiman D."/>
            <person name="Pearson M."/>
            <person name="Priest M."/>
            <person name="Roberts A."/>
            <person name="Saif S."/>
            <person name="Shea T."/>
            <person name="Sisk P."/>
            <person name="Stolte C."/>
            <person name="Sykes S."/>
            <person name="Wortman J."/>
            <person name="Nusbaum C."/>
            <person name="Birren B."/>
        </authorList>
    </citation>
    <scope>NUCLEOTIDE SEQUENCE [LARGE SCALE GENOMIC DNA]</scope>
    <source>
        <strain evidence="2 3">Th239</strain>
    </source>
</reference>
<dbReference type="eggNOG" id="ENOG502ZHKX">
    <property type="taxonomic scope" value="Bacteria"/>
</dbReference>
<evidence type="ECO:0000256" key="1">
    <source>
        <dbReference type="SAM" id="MobiDB-lite"/>
    </source>
</evidence>
<dbReference type="Proteomes" id="UP000008952">
    <property type="component" value="Unassembled WGS sequence"/>
</dbReference>
<comment type="caution">
    <text evidence="2">The sequence shown here is derived from an EMBL/GenBank/DDBJ whole genome shotgun (WGS) entry which is preliminary data.</text>
</comment>
<dbReference type="PATRIC" id="fig|1094558.3.peg.1533"/>
<accession>J0R049</accession>
<dbReference type="OrthoDB" id="7926557at2"/>